<gene>
    <name evidence="8" type="ORF">RNJ44_00031</name>
</gene>
<name>A0ABR4P1A3_9SACH</name>
<dbReference type="PANTHER" id="PTHR11266">
    <property type="entry name" value="PEROXISOMAL MEMBRANE PROTEIN 2, PXMP2 MPV17"/>
    <property type="match status" value="1"/>
</dbReference>
<dbReference type="InterPro" id="IPR007248">
    <property type="entry name" value="Mpv17_PMP22"/>
</dbReference>
<evidence type="ECO:0000256" key="5">
    <source>
        <dbReference type="ARBA" id="ARBA00023136"/>
    </source>
</evidence>
<organism evidence="8 9">
    <name type="scientific">Nakaseomyces bracarensis</name>
    <dbReference type="NCBI Taxonomy" id="273131"/>
    <lineage>
        <taxon>Eukaryota</taxon>
        <taxon>Fungi</taxon>
        <taxon>Dikarya</taxon>
        <taxon>Ascomycota</taxon>
        <taxon>Saccharomycotina</taxon>
        <taxon>Saccharomycetes</taxon>
        <taxon>Saccharomycetales</taxon>
        <taxon>Saccharomycetaceae</taxon>
        <taxon>Nakaseomyces</taxon>
    </lineage>
</organism>
<dbReference type="EMBL" id="JBEVYD010000001">
    <property type="protein sequence ID" value="KAL3235272.1"/>
    <property type="molecule type" value="Genomic_DNA"/>
</dbReference>
<dbReference type="PANTHER" id="PTHR11266:SF17">
    <property type="entry name" value="PROTEIN MPV17"/>
    <property type="match status" value="1"/>
</dbReference>
<sequence>MSRLFRLYEHQLKVRPKLTNAIMTGSLFGIGDVSAQLFFPNSPQLPPSVQDIEAKPSYDIPRTVRAVVYGSMIFSFIGDKWYRVLNSKVRIKGRKPNDWANMVLKVGVDQLGFAPLGLPFYFGCMSLLEGKGLGAAKEKIQLQWWDTLLTNWCVWPMFQLINFSLVPVQHRLLAANVVAIFWNTFLSYTNSQMDSQHKLAVQYPPTVQ</sequence>
<comment type="caution">
    <text evidence="8">The sequence shown here is derived from an EMBL/GenBank/DDBJ whole genome shotgun (WGS) entry which is preliminary data.</text>
</comment>
<accession>A0ABR4P1A3</accession>
<evidence type="ECO:0000256" key="7">
    <source>
        <dbReference type="RuleBase" id="RU363053"/>
    </source>
</evidence>
<dbReference type="Pfam" id="PF04117">
    <property type="entry name" value="Mpv17_PMP22"/>
    <property type="match status" value="1"/>
</dbReference>
<evidence type="ECO:0000256" key="1">
    <source>
        <dbReference type="ARBA" id="ARBA00004141"/>
    </source>
</evidence>
<evidence type="ECO:0000256" key="4">
    <source>
        <dbReference type="ARBA" id="ARBA00022989"/>
    </source>
</evidence>
<reference evidence="8 9" key="1">
    <citation type="submission" date="2024-05" db="EMBL/GenBank/DDBJ databases">
        <title>Long read based assembly of the Candida bracarensis genome reveals expanded adhesin content.</title>
        <authorList>
            <person name="Marcet-Houben M."/>
            <person name="Ksiezopolska E."/>
            <person name="Gabaldon T."/>
        </authorList>
    </citation>
    <scope>NUCLEOTIDE SEQUENCE [LARGE SCALE GENOMIC DNA]</scope>
    <source>
        <strain evidence="8 9">CBM6</strain>
    </source>
</reference>
<dbReference type="Proteomes" id="UP001623330">
    <property type="component" value="Unassembled WGS sequence"/>
</dbReference>
<evidence type="ECO:0000256" key="6">
    <source>
        <dbReference type="ARBA" id="ARBA00039302"/>
    </source>
</evidence>
<keyword evidence="3" id="KW-0812">Transmembrane</keyword>
<evidence type="ECO:0000256" key="3">
    <source>
        <dbReference type="ARBA" id="ARBA00022692"/>
    </source>
</evidence>
<evidence type="ECO:0000256" key="2">
    <source>
        <dbReference type="ARBA" id="ARBA00006824"/>
    </source>
</evidence>
<proteinExistence type="inferred from homology"/>
<keyword evidence="9" id="KW-1185">Reference proteome</keyword>
<keyword evidence="5" id="KW-0472">Membrane</keyword>
<comment type="similarity">
    <text evidence="2 7">Belongs to the peroxisomal membrane protein PXMP2/4 family.</text>
</comment>
<evidence type="ECO:0000313" key="8">
    <source>
        <dbReference type="EMBL" id="KAL3235272.1"/>
    </source>
</evidence>
<protein>
    <recommendedName>
        <fullName evidence="6">Protein SYM1</fullName>
    </recommendedName>
</protein>
<comment type="subcellular location">
    <subcellularLocation>
        <location evidence="1">Membrane</location>
        <topology evidence="1">Multi-pass membrane protein</topology>
    </subcellularLocation>
</comment>
<keyword evidence="4" id="KW-1133">Transmembrane helix</keyword>
<evidence type="ECO:0000313" key="9">
    <source>
        <dbReference type="Proteomes" id="UP001623330"/>
    </source>
</evidence>